<evidence type="ECO:0000313" key="5">
    <source>
        <dbReference type="EMBL" id="HIR66433.1"/>
    </source>
</evidence>
<evidence type="ECO:0000259" key="4">
    <source>
        <dbReference type="PROSITE" id="PS51176"/>
    </source>
</evidence>
<evidence type="ECO:0000313" key="6">
    <source>
        <dbReference type="Proteomes" id="UP000823913"/>
    </source>
</evidence>
<organism evidence="5 6">
    <name type="scientific">Candidatus Coproplasma avicola</name>
    <dbReference type="NCBI Taxonomy" id="2840744"/>
    <lineage>
        <taxon>Bacteria</taxon>
        <taxon>Bacillati</taxon>
        <taxon>Bacillota</taxon>
        <taxon>Clostridia</taxon>
        <taxon>Eubacteriales</taxon>
        <taxon>Candidatus Coproplasma</taxon>
    </lineage>
</organism>
<dbReference type="GO" id="GO:0004665">
    <property type="term" value="F:prephenate dehydrogenase (NADP+) activity"/>
    <property type="evidence" value="ECO:0007669"/>
    <property type="project" value="InterPro"/>
</dbReference>
<keyword evidence="2" id="KW-0560">Oxidoreductase</keyword>
<proteinExistence type="inferred from homology"/>
<dbReference type="Pfam" id="PF02153">
    <property type="entry name" value="PDH_N"/>
    <property type="match status" value="1"/>
</dbReference>
<dbReference type="EMBL" id="DVHK01000002">
    <property type="protein sequence ID" value="HIR66433.1"/>
    <property type="molecule type" value="Genomic_DNA"/>
</dbReference>
<protein>
    <submittedName>
        <fullName evidence="5">Prephenate dehydrogenase</fullName>
    </submittedName>
</protein>
<dbReference type="Gene3D" id="1.10.3660.10">
    <property type="entry name" value="6-phosphogluconate dehydrogenase C-terminal like domain"/>
    <property type="match status" value="1"/>
</dbReference>
<comment type="similarity">
    <text evidence="1">Belongs to the prephenate/arogenate dehydrogenase family.</text>
</comment>
<dbReference type="PROSITE" id="PS51176">
    <property type="entry name" value="PDH_ADH"/>
    <property type="match status" value="1"/>
</dbReference>
<dbReference type="SUPFAM" id="SSF48179">
    <property type="entry name" value="6-phosphogluconate dehydrogenase C-terminal domain-like"/>
    <property type="match status" value="1"/>
</dbReference>
<evidence type="ECO:0000256" key="3">
    <source>
        <dbReference type="ARBA" id="ARBA00029440"/>
    </source>
</evidence>
<dbReference type="InterPro" id="IPR046826">
    <property type="entry name" value="PDH_N"/>
</dbReference>
<evidence type="ECO:0000256" key="2">
    <source>
        <dbReference type="ARBA" id="ARBA00023002"/>
    </source>
</evidence>
<dbReference type="Gene3D" id="3.40.50.720">
    <property type="entry name" value="NAD(P)-binding Rossmann-like Domain"/>
    <property type="match status" value="1"/>
</dbReference>
<name>A0A9D1E4L0_9FIRM</name>
<dbReference type="InterPro" id="IPR003099">
    <property type="entry name" value="Prephen_DH"/>
</dbReference>
<dbReference type="PANTHER" id="PTHR21363:SF0">
    <property type="entry name" value="PREPHENATE DEHYDROGENASE [NADP(+)]"/>
    <property type="match status" value="1"/>
</dbReference>
<dbReference type="InterPro" id="IPR036291">
    <property type="entry name" value="NAD(P)-bd_dom_sf"/>
</dbReference>
<evidence type="ECO:0000256" key="1">
    <source>
        <dbReference type="ARBA" id="ARBA00007964"/>
    </source>
</evidence>
<feature type="domain" description="Prephenate/arogenate dehydrogenase" evidence="4">
    <location>
        <begin position="1"/>
        <end position="276"/>
    </location>
</feature>
<dbReference type="GO" id="GO:0070403">
    <property type="term" value="F:NAD+ binding"/>
    <property type="evidence" value="ECO:0007669"/>
    <property type="project" value="InterPro"/>
</dbReference>
<sequence>MKTGIVGLGLIGGSLALALRRAGYFVVGKNRSLASVEYALSHGVIDAAADDVSDCDVVFVALPPEAAAEYICTAPFKEDAVVADICGVKRYIEREVLARRPSLKYVGTHPMAGKEVSGVENACADLFDKASMVLTSNIYTDQRAYALIKKLVKDMGFLRMVECSAAVHDQKIAYTSQLAHVVSSCYVKDGQIEGCLGFTGGSFQDMTRIAGVDENVWTELYLKNSDNLCGNIRQLAAHLCEVADAIEGGEAQSLKALLRAGREQFEERKNNSFQGKDIVTTLLK</sequence>
<dbReference type="Proteomes" id="UP000823913">
    <property type="component" value="Unassembled WGS sequence"/>
</dbReference>
<dbReference type="GO" id="GO:0008977">
    <property type="term" value="F:prephenate dehydrogenase (NAD+) activity"/>
    <property type="evidence" value="ECO:0007669"/>
    <property type="project" value="InterPro"/>
</dbReference>
<dbReference type="InterPro" id="IPR008927">
    <property type="entry name" value="6-PGluconate_DH-like_C_sf"/>
</dbReference>
<dbReference type="InterPro" id="IPR046825">
    <property type="entry name" value="PDH_C"/>
</dbReference>
<dbReference type="PANTHER" id="PTHR21363">
    <property type="entry name" value="PREPHENATE DEHYDROGENASE"/>
    <property type="match status" value="1"/>
</dbReference>
<gene>
    <name evidence="5" type="ORF">IAB94_00115</name>
</gene>
<dbReference type="SUPFAM" id="SSF51735">
    <property type="entry name" value="NAD(P)-binding Rossmann-fold domains"/>
    <property type="match status" value="1"/>
</dbReference>
<comment type="pathway">
    <text evidence="3">Amino-acid biosynthesis.</text>
</comment>
<dbReference type="InterPro" id="IPR050812">
    <property type="entry name" value="Preph/Arog_dehydrog"/>
</dbReference>
<dbReference type="Pfam" id="PF20463">
    <property type="entry name" value="PDH_C"/>
    <property type="match status" value="1"/>
</dbReference>
<comment type="caution">
    <text evidence="5">The sequence shown here is derived from an EMBL/GenBank/DDBJ whole genome shotgun (WGS) entry which is preliminary data.</text>
</comment>
<reference evidence="5" key="2">
    <citation type="journal article" date="2021" name="PeerJ">
        <title>Extensive microbial diversity within the chicken gut microbiome revealed by metagenomics and culture.</title>
        <authorList>
            <person name="Gilroy R."/>
            <person name="Ravi A."/>
            <person name="Getino M."/>
            <person name="Pursley I."/>
            <person name="Horton D.L."/>
            <person name="Alikhan N.F."/>
            <person name="Baker D."/>
            <person name="Gharbi K."/>
            <person name="Hall N."/>
            <person name="Watson M."/>
            <person name="Adriaenssens E.M."/>
            <person name="Foster-Nyarko E."/>
            <person name="Jarju S."/>
            <person name="Secka A."/>
            <person name="Antonio M."/>
            <person name="Oren A."/>
            <person name="Chaudhuri R.R."/>
            <person name="La Ragione R."/>
            <person name="Hildebrand F."/>
            <person name="Pallen M.J."/>
        </authorList>
    </citation>
    <scope>NUCLEOTIDE SEQUENCE</scope>
    <source>
        <strain evidence="5">ChiW16-3235</strain>
    </source>
</reference>
<accession>A0A9D1E4L0</accession>
<reference evidence="5" key="1">
    <citation type="submission" date="2020-10" db="EMBL/GenBank/DDBJ databases">
        <authorList>
            <person name="Gilroy R."/>
        </authorList>
    </citation>
    <scope>NUCLEOTIDE SEQUENCE</scope>
    <source>
        <strain evidence="5">ChiW16-3235</strain>
    </source>
</reference>
<dbReference type="GO" id="GO:0006571">
    <property type="term" value="P:tyrosine biosynthetic process"/>
    <property type="evidence" value="ECO:0007669"/>
    <property type="project" value="InterPro"/>
</dbReference>
<dbReference type="AlphaFoldDB" id="A0A9D1E4L0"/>